<dbReference type="OrthoDB" id="289247at2759"/>
<dbReference type="PANTHER" id="PTHR23104">
    <property type="entry name" value="MULTIPLE COAGULATION FACTOR DEFICIENCY PROTEIN 2 NEURAL STEM CELL DERIVED NEURONAL SURVIVAL PROTEIN"/>
    <property type="match status" value="1"/>
</dbReference>
<comment type="caution">
    <text evidence="6">The sequence shown here is derived from an EMBL/GenBank/DDBJ whole genome shotgun (WGS) entry which is preliminary data.</text>
</comment>
<feature type="chain" id="PRO_5012619186" description="EF-hand domain-containing protein" evidence="4">
    <location>
        <begin position="25"/>
        <end position="148"/>
    </location>
</feature>
<dbReference type="InterPro" id="IPR002048">
    <property type="entry name" value="EF_hand_dom"/>
</dbReference>
<feature type="signal peptide" evidence="4">
    <location>
        <begin position="1"/>
        <end position="24"/>
    </location>
</feature>
<accession>A0A1W0WY20</accession>
<evidence type="ECO:0000313" key="6">
    <source>
        <dbReference type="EMBL" id="OQV20101.1"/>
    </source>
</evidence>
<keyword evidence="1 4" id="KW-0732">Signal</keyword>
<name>A0A1W0WY20_HYPEX</name>
<reference evidence="7" key="1">
    <citation type="submission" date="2017-01" db="EMBL/GenBank/DDBJ databases">
        <title>Comparative genomics of anhydrobiosis in the tardigrade Hypsibius dujardini.</title>
        <authorList>
            <person name="Yoshida Y."/>
            <person name="Koutsovoulos G."/>
            <person name="Laetsch D."/>
            <person name="Stevens L."/>
            <person name="Kumar S."/>
            <person name="Horikawa D."/>
            <person name="Ishino K."/>
            <person name="Komine S."/>
            <person name="Tomita M."/>
            <person name="Blaxter M."/>
            <person name="Arakawa K."/>
        </authorList>
    </citation>
    <scope>NUCLEOTIDE SEQUENCE [LARGE SCALE GENOMIC DNA]</scope>
    <source>
        <strain evidence="7">Z151</strain>
    </source>
</reference>
<keyword evidence="3" id="KW-0106">Calcium</keyword>
<organism evidence="6 7">
    <name type="scientific">Hypsibius exemplaris</name>
    <name type="common">Freshwater tardigrade</name>
    <dbReference type="NCBI Taxonomy" id="2072580"/>
    <lineage>
        <taxon>Eukaryota</taxon>
        <taxon>Metazoa</taxon>
        <taxon>Ecdysozoa</taxon>
        <taxon>Tardigrada</taxon>
        <taxon>Eutardigrada</taxon>
        <taxon>Parachela</taxon>
        <taxon>Hypsibioidea</taxon>
        <taxon>Hypsibiidae</taxon>
        <taxon>Hypsibius</taxon>
    </lineage>
</organism>
<gene>
    <name evidence="6" type="ORF">BV898_05894</name>
</gene>
<evidence type="ECO:0000256" key="2">
    <source>
        <dbReference type="ARBA" id="ARBA00022737"/>
    </source>
</evidence>
<dbReference type="Pfam" id="PF13499">
    <property type="entry name" value="EF-hand_7"/>
    <property type="match status" value="1"/>
</dbReference>
<dbReference type="Gene3D" id="1.10.238.10">
    <property type="entry name" value="EF-hand"/>
    <property type="match status" value="1"/>
</dbReference>
<dbReference type="GO" id="GO:0005509">
    <property type="term" value="F:calcium ion binding"/>
    <property type="evidence" value="ECO:0007669"/>
    <property type="project" value="InterPro"/>
</dbReference>
<dbReference type="PROSITE" id="PS00018">
    <property type="entry name" value="EF_HAND_1"/>
    <property type="match status" value="2"/>
</dbReference>
<proteinExistence type="predicted"/>
<dbReference type="PANTHER" id="PTHR23104:SF1">
    <property type="entry name" value="EF-HAND DOMAIN-CONTAINING PROTEIN"/>
    <property type="match status" value="1"/>
</dbReference>
<dbReference type="PROSITE" id="PS50222">
    <property type="entry name" value="EF_HAND_2"/>
    <property type="match status" value="1"/>
</dbReference>
<evidence type="ECO:0000256" key="1">
    <source>
        <dbReference type="ARBA" id="ARBA00022729"/>
    </source>
</evidence>
<dbReference type="InterPro" id="IPR011992">
    <property type="entry name" value="EF-hand-dom_pair"/>
</dbReference>
<evidence type="ECO:0000256" key="4">
    <source>
        <dbReference type="SAM" id="SignalP"/>
    </source>
</evidence>
<dbReference type="EMBL" id="MTYJ01000033">
    <property type="protein sequence ID" value="OQV20101.1"/>
    <property type="molecule type" value="Genomic_DNA"/>
</dbReference>
<dbReference type="AlphaFoldDB" id="A0A1W0WY20"/>
<dbReference type="InterPro" id="IPR018247">
    <property type="entry name" value="EF_Hand_1_Ca_BS"/>
</dbReference>
<dbReference type="InterPro" id="IPR052110">
    <property type="entry name" value="MCFD2-like"/>
</dbReference>
<feature type="domain" description="EF-hand" evidence="5">
    <location>
        <begin position="115"/>
        <end position="148"/>
    </location>
</feature>
<keyword evidence="7" id="KW-1185">Reference proteome</keyword>
<keyword evidence="2" id="KW-0677">Repeat</keyword>
<sequence>MFHIGRTALILIVFFACTVDVIRGQQRIDVRQAKIDSLHEDASHIKEHLKDIADFDTSELSPSELDFHYFKLHDFDNNNKLDGLEMLQALMHNVHTPEVQHNPNGPPAVPVDITAYTNIIDEVLKDDDLDNDGYLSYEEYQNRVKPAP</sequence>
<dbReference type="SUPFAM" id="SSF47473">
    <property type="entry name" value="EF-hand"/>
    <property type="match status" value="1"/>
</dbReference>
<protein>
    <recommendedName>
        <fullName evidence="5">EF-hand domain-containing protein</fullName>
    </recommendedName>
</protein>
<dbReference type="PROSITE" id="PS51257">
    <property type="entry name" value="PROKAR_LIPOPROTEIN"/>
    <property type="match status" value="1"/>
</dbReference>
<dbReference type="Proteomes" id="UP000192578">
    <property type="component" value="Unassembled WGS sequence"/>
</dbReference>
<evidence type="ECO:0000259" key="5">
    <source>
        <dbReference type="PROSITE" id="PS50222"/>
    </source>
</evidence>
<evidence type="ECO:0000256" key="3">
    <source>
        <dbReference type="ARBA" id="ARBA00022837"/>
    </source>
</evidence>
<evidence type="ECO:0000313" key="7">
    <source>
        <dbReference type="Proteomes" id="UP000192578"/>
    </source>
</evidence>